<evidence type="ECO:0000256" key="1">
    <source>
        <dbReference type="SAM" id="SignalP"/>
    </source>
</evidence>
<accession>A0A5B2VNN2</accession>
<proteinExistence type="predicted"/>
<feature type="signal peptide" evidence="1">
    <location>
        <begin position="1"/>
        <end position="22"/>
    </location>
</feature>
<gene>
    <name evidence="2" type="ORF">F0L74_26515</name>
</gene>
<organism evidence="2 3">
    <name type="scientific">Chitinophaga agrisoli</name>
    <dbReference type="NCBI Taxonomy" id="2607653"/>
    <lineage>
        <taxon>Bacteria</taxon>
        <taxon>Pseudomonadati</taxon>
        <taxon>Bacteroidota</taxon>
        <taxon>Chitinophagia</taxon>
        <taxon>Chitinophagales</taxon>
        <taxon>Chitinophagaceae</taxon>
        <taxon>Chitinophaga</taxon>
    </lineage>
</organism>
<sequence length="78" mass="8075">MKRAKLMLASLAVFAIVGSAVAATVANDRIYIDTNGDGFADTFVTGVKTTTFSGTTTLATTAVGLPVVQKFIVFTGNE</sequence>
<dbReference type="Proteomes" id="UP000324611">
    <property type="component" value="Unassembled WGS sequence"/>
</dbReference>
<protein>
    <recommendedName>
        <fullName evidence="4">VCBS repeat protein</fullName>
    </recommendedName>
</protein>
<evidence type="ECO:0008006" key="4">
    <source>
        <dbReference type="Google" id="ProtNLM"/>
    </source>
</evidence>
<dbReference type="AlphaFoldDB" id="A0A5B2VNN2"/>
<reference evidence="2 3" key="1">
    <citation type="submission" date="2019-09" db="EMBL/GenBank/DDBJ databases">
        <title>Chitinophaga ginsengihumi sp. nov., isolated from soil of ginseng rhizosphere.</title>
        <authorList>
            <person name="Lee J."/>
        </authorList>
    </citation>
    <scope>NUCLEOTIDE SEQUENCE [LARGE SCALE GENOMIC DNA]</scope>
    <source>
        <strain evidence="2 3">BN140078</strain>
    </source>
</reference>
<keyword evidence="1" id="KW-0732">Signal</keyword>
<reference evidence="2 3" key="2">
    <citation type="submission" date="2019-09" db="EMBL/GenBank/DDBJ databases">
        <authorList>
            <person name="Jin C."/>
        </authorList>
    </citation>
    <scope>NUCLEOTIDE SEQUENCE [LARGE SCALE GENOMIC DNA]</scope>
    <source>
        <strain evidence="2 3">BN140078</strain>
    </source>
</reference>
<evidence type="ECO:0000313" key="2">
    <source>
        <dbReference type="EMBL" id="KAA2239749.1"/>
    </source>
</evidence>
<keyword evidence="3" id="KW-1185">Reference proteome</keyword>
<feature type="chain" id="PRO_5023070195" description="VCBS repeat protein" evidence="1">
    <location>
        <begin position="23"/>
        <end position="78"/>
    </location>
</feature>
<dbReference type="RefSeq" id="WP_149840926.1">
    <property type="nucleotide sequence ID" value="NZ_VUOC01000004.1"/>
</dbReference>
<dbReference type="EMBL" id="VUOC01000004">
    <property type="protein sequence ID" value="KAA2239749.1"/>
    <property type="molecule type" value="Genomic_DNA"/>
</dbReference>
<comment type="caution">
    <text evidence="2">The sequence shown here is derived from an EMBL/GenBank/DDBJ whole genome shotgun (WGS) entry which is preliminary data.</text>
</comment>
<name>A0A5B2VNN2_9BACT</name>
<evidence type="ECO:0000313" key="3">
    <source>
        <dbReference type="Proteomes" id="UP000324611"/>
    </source>
</evidence>